<organism evidence="1 2">
    <name type="scientific">Lederbergia galactosidilytica</name>
    <dbReference type="NCBI Taxonomy" id="217031"/>
    <lineage>
        <taxon>Bacteria</taxon>
        <taxon>Bacillati</taxon>
        <taxon>Bacillota</taxon>
        <taxon>Bacilli</taxon>
        <taxon>Bacillales</taxon>
        <taxon>Bacillaceae</taxon>
        <taxon>Lederbergia</taxon>
    </lineage>
</organism>
<evidence type="ECO:0000313" key="2">
    <source>
        <dbReference type="Proteomes" id="UP000053881"/>
    </source>
</evidence>
<dbReference type="Proteomes" id="UP000053881">
    <property type="component" value="Unassembled WGS sequence"/>
</dbReference>
<gene>
    <name evidence="1" type="ORF">ACA29_14025</name>
</gene>
<dbReference type="EMBL" id="LGPB01000109">
    <property type="protein sequence ID" value="KRG11850.1"/>
    <property type="molecule type" value="Genomic_DNA"/>
</dbReference>
<proteinExistence type="predicted"/>
<reference evidence="1 2" key="1">
    <citation type="submission" date="2015-06" db="EMBL/GenBank/DDBJ databases">
        <title>Genome sequencing project of Bacillus galactosidilyticus PL133.</title>
        <authorList>
            <person name="Gaiero J."/>
            <person name="Nicol R."/>
            <person name="Habash M."/>
        </authorList>
    </citation>
    <scope>NUCLEOTIDE SEQUENCE [LARGE SCALE GENOMIC DNA]</scope>
    <source>
        <strain evidence="1 2">PL133</strain>
    </source>
</reference>
<sequence length="127" mass="15043">MRKKQQLSKKLPLTLDELEQSLQEVFTNNSDLLFSRYQHYGKKFAVFYIPYIVESGKVEEFILSPLLKREMKWTNLTILNEIPLGSGETARKWRNADFIRRGFRKGRKGTSVYLYRRGKEGYFLCPP</sequence>
<protein>
    <submittedName>
        <fullName evidence="1">Uncharacterized protein</fullName>
    </submittedName>
</protein>
<name>A0A0Q9Y2J2_9BACI</name>
<comment type="caution">
    <text evidence="1">The sequence shown here is derived from an EMBL/GenBank/DDBJ whole genome shotgun (WGS) entry which is preliminary data.</text>
</comment>
<evidence type="ECO:0000313" key="1">
    <source>
        <dbReference type="EMBL" id="KRG11850.1"/>
    </source>
</evidence>
<accession>A0A0Q9Y2J2</accession>
<dbReference type="AlphaFoldDB" id="A0A0Q9Y2J2"/>